<organism evidence="1 2">
    <name type="scientific">Avena sativa</name>
    <name type="common">Oat</name>
    <dbReference type="NCBI Taxonomy" id="4498"/>
    <lineage>
        <taxon>Eukaryota</taxon>
        <taxon>Viridiplantae</taxon>
        <taxon>Streptophyta</taxon>
        <taxon>Embryophyta</taxon>
        <taxon>Tracheophyta</taxon>
        <taxon>Spermatophyta</taxon>
        <taxon>Magnoliopsida</taxon>
        <taxon>Liliopsida</taxon>
        <taxon>Poales</taxon>
        <taxon>Poaceae</taxon>
        <taxon>BOP clade</taxon>
        <taxon>Pooideae</taxon>
        <taxon>Poodae</taxon>
        <taxon>Poeae</taxon>
        <taxon>Poeae Chloroplast Group 1 (Aveneae type)</taxon>
        <taxon>Aveninae</taxon>
        <taxon>Avena</taxon>
    </lineage>
</organism>
<proteinExistence type="predicted"/>
<evidence type="ECO:0000313" key="2">
    <source>
        <dbReference type="Proteomes" id="UP001732700"/>
    </source>
</evidence>
<protein>
    <submittedName>
        <fullName evidence="1">Uncharacterized protein</fullName>
    </submittedName>
</protein>
<accession>A0ACD5VD79</accession>
<evidence type="ECO:0000313" key="1">
    <source>
        <dbReference type="EnsemblPlants" id="AVESA.00010b.r2.3AG0405960.1.CDS.1"/>
    </source>
</evidence>
<reference evidence="1" key="2">
    <citation type="submission" date="2025-09" db="UniProtKB">
        <authorList>
            <consortium name="EnsemblPlants"/>
        </authorList>
    </citation>
    <scope>IDENTIFICATION</scope>
</reference>
<dbReference type="Proteomes" id="UP001732700">
    <property type="component" value="Chromosome 3A"/>
</dbReference>
<name>A0ACD5VD79_AVESA</name>
<keyword evidence="2" id="KW-1185">Reference proteome</keyword>
<sequence length="422" mass="48017">MYHAMDLKVYKRRKTAARKTPPPAELLDELVTEILLRLPVRSLLRFKSVSKAWRATISDPFFIRSHLRQSASRWRRNPSLLVTPHALNYVLEDEPWPTTFSTNIRFYEWHASEPAAARFAMHGGDFRGEFNSVCYFAHCDGLVVAPTDTNVYLFNPATREAMTLPDSDRNKMYRYDVEVCPPVGLGRDPRTGRHKVVRAFYRSRDPVTGVHDMGMEVFTVGGDAHSWRQTAADPPYPVAEWSTAVFADGALFWVIEDRGLDRSPQGLLRLSLDDDESFSVTRLPDSLDPALDDCFNLDEVHGELCLTAFDSSSEGSRLRLLKIWTLVEEGARWEHRYSLPISAMVHPVALLPGGGEMMVRAGQYFCRYDLQKHELATVCTTARPRSLLSLGEKSFISMSYPTPRAWSQLLVPLLIKKHRQTN</sequence>
<reference evidence="1" key="1">
    <citation type="submission" date="2021-05" db="EMBL/GenBank/DDBJ databases">
        <authorList>
            <person name="Scholz U."/>
            <person name="Mascher M."/>
            <person name="Fiebig A."/>
        </authorList>
    </citation>
    <scope>NUCLEOTIDE SEQUENCE [LARGE SCALE GENOMIC DNA]</scope>
</reference>
<dbReference type="EnsemblPlants" id="AVESA.00010b.r2.3AG0405960.1">
    <property type="protein sequence ID" value="AVESA.00010b.r2.3AG0405960.1.CDS.1"/>
    <property type="gene ID" value="AVESA.00010b.r2.3AG0405960"/>
</dbReference>